<protein>
    <submittedName>
        <fullName evidence="2">Uncharacterized protein</fullName>
    </submittedName>
</protein>
<keyword evidence="1" id="KW-0472">Membrane</keyword>
<reference evidence="4" key="2">
    <citation type="submission" date="2016-10" db="EMBL/GenBank/DDBJ databases">
        <authorList>
            <person name="Wibberg D."/>
        </authorList>
    </citation>
    <scope>NUCLEOTIDE SEQUENCE [LARGE SCALE GENOMIC DNA]</scope>
</reference>
<dbReference type="OrthoDB" id="8364949at2"/>
<evidence type="ECO:0000313" key="2">
    <source>
        <dbReference type="EMBL" id="SEH65989.1"/>
    </source>
</evidence>
<dbReference type="Proteomes" id="UP000198939">
    <property type="component" value="Unassembled WGS sequence"/>
</dbReference>
<keyword evidence="1" id="KW-1133">Transmembrane helix</keyword>
<keyword evidence="1" id="KW-0812">Transmembrane</keyword>
<proteinExistence type="predicted"/>
<evidence type="ECO:0000313" key="5">
    <source>
        <dbReference type="Proteomes" id="UP000198939"/>
    </source>
</evidence>
<name>A0A1H8HF89_9HYPH</name>
<dbReference type="Proteomes" id="UP000183063">
    <property type="component" value="Unassembled WGS sequence"/>
</dbReference>
<gene>
    <name evidence="2" type="ORF">RTCCBAU85039_1651</name>
    <name evidence="3" type="ORF">SAMN05216228_1005145</name>
</gene>
<reference evidence="3 5" key="1">
    <citation type="submission" date="2016-10" db="EMBL/GenBank/DDBJ databases">
        <authorList>
            <person name="Varghese N."/>
            <person name="Submissions S."/>
        </authorList>
    </citation>
    <scope>NUCLEOTIDE SEQUENCE [LARGE SCALE GENOMIC DNA]</scope>
    <source>
        <strain evidence="3 5">CGMCC 1.7071</strain>
    </source>
</reference>
<feature type="transmembrane region" description="Helical" evidence="1">
    <location>
        <begin position="77"/>
        <end position="95"/>
    </location>
</feature>
<feature type="transmembrane region" description="Helical" evidence="1">
    <location>
        <begin position="6"/>
        <end position="31"/>
    </location>
</feature>
<dbReference type="EMBL" id="FOCV01000005">
    <property type="protein sequence ID" value="SEN54765.1"/>
    <property type="molecule type" value="Genomic_DNA"/>
</dbReference>
<evidence type="ECO:0000256" key="1">
    <source>
        <dbReference type="SAM" id="Phobius"/>
    </source>
</evidence>
<accession>A0A1H8HF89</accession>
<keyword evidence="5" id="KW-1185">Reference proteome</keyword>
<dbReference type="AlphaFoldDB" id="A0A1H8HF89"/>
<sequence>MQGEAATWHYFVAAALFALLGAIGHLCRAVFNVLPDRVTDRPLMDLPLSSGYNLPDLLFGAEYDDSGYYRLDSLKNFRISCMLSVVGGLLAMLFSPGVSNAMAWLIDRGLSWVWNLFLFRLHTIGLL</sequence>
<organism evidence="2 4">
    <name type="scientific">Rhizobium tibeticum</name>
    <dbReference type="NCBI Taxonomy" id="501024"/>
    <lineage>
        <taxon>Bacteria</taxon>
        <taxon>Pseudomonadati</taxon>
        <taxon>Pseudomonadota</taxon>
        <taxon>Alphaproteobacteria</taxon>
        <taxon>Hyphomicrobiales</taxon>
        <taxon>Rhizobiaceae</taxon>
        <taxon>Rhizobium/Agrobacterium group</taxon>
        <taxon>Rhizobium</taxon>
    </lineage>
</organism>
<dbReference type="EMBL" id="FNXB01000007">
    <property type="protein sequence ID" value="SEH65989.1"/>
    <property type="molecule type" value="Genomic_DNA"/>
</dbReference>
<dbReference type="RefSeq" id="WP_072373035.1">
    <property type="nucleotide sequence ID" value="NZ_FNXB01000007.1"/>
</dbReference>
<evidence type="ECO:0000313" key="3">
    <source>
        <dbReference type="EMBL" id="SEN54765.1"/>
    </source>
</evidence>
<evidence type="ECO:0000313" key="4">
    <source>
        <dbReference type="Proteomes" id="UP000183063"/>
    </source>
</evidence>
<reference evidence="2" key="3">
    <citation type="submission" date="2016-10" db="EMBL/GenBank/DDBJ databases">
        <authorList>
            <person name="de Groot N.N."/>
        </authorList>
    </citation>
    <scope>NUCLEOTIDE SEQUENCE [LARGE SCALE GENOMIC DNA]</scope>
    <source>
        <strain evidence="2">CCBAU85039</strain>
    </source>
</reference>